<accession>A0A919EPV4</accession>
<reference evidence="2" key="2">
    <citation type="submission" date="2020-09" db="EMBL/GenBank/DDBJ databases">
        <authorList>
            <person name="Sun Q."/>
            <person name="Ohkuma M."/>
        </authorList>
    </citation>
    <scope>NUCLEOTIDE SEQUENCE</scope>
    <source>
        <strain evidence="2">JCM 4122</strain>
    </source>
</reference>
<sequence>METERTRPLAAAESMGFVDTQLRLREASSGLGGEWPERMARIEQSAAPILLPADAQRLTPPAARPSASAARSRSTTVTRKPDQAKRGPVQDASSGQQPHRRRPDGPETGRGRSR</sequence>
<dbReference type="AlphaFoldDB" id="A0A919EPV4"/>
<evidence type="ECO:0000313" key="2">
    <source>
        <dbReference type="EMBL" id="GHG05485.1"/>
    </source>
</evidence>
<feature type="compositionally biased region" description="Low complexity" evidence="1">
    <location>
        <begin position="59"/>
        <end position="78"/>
    </location>
</feature>
<evidence type="ECO:0000313" key="3">
    <source>
        <dbReference type="Proteomes" id="UP000632849"/>
    </source>
</evidence>
<dbReference type="EMBL" id="BNBE01000002">
    <property type="protein sequence ID" value="GHG05485.1"/>
    <property type="molecule type" value="Genomic_DNA"/>
</dbReference>
<feature type="region of interest" description="Disordered" evidence="1">
    <location>
        <begin position="53"/>
        <end position="114"/>
    </location>
</feature>
<gene>
    <name evidence="2" type="ORF">GCM10017667_40400</name>
</gene>
<proteinExistence type="predicted"/>
<dbReference type="Proteomes" id="UP000632849">
    <property type="component" value="Unassembled WGS sequence"/>
</dbReference>
<name>A0A919EPV4_STRFL</name>
<reference evidence="2" key="1">
    <citation type="journal article" date="2014" name="Int. J. Syst. Evol. Microbiol.">
        <title>Complete genome sequence of Corynebacterium casei LMG S-19264T (=DSM 44701T), isolated from a smear-ripened cheese.</title>
        <authorList>
            <consortium name="US DOE Joint Genome Institute (JGI-PGF)"/>
            <person name="Walter F."/>
            <person name="Albersmeier A."/>
            <person name="Kalinowski J."/>
            <person name="Ruckert C."/>
        </authorList>
    </citation>
    <scope>NUCLEOTIDE SEQUENCE</scope>
    <source>
        <strain evidence="2">JCM 4122</strain>
    </source>
</reference>
<feature type="compositionally biased region" description="Basic and acidic residues" evidence="1">
    <location>
        <begin position="103"/>
        <end position="114"/>
    </location>
</feature>
<comment type="caution">
    <text evidence="2">The sequence shown here is derived from an EMBL/GenBank/DDBJ whole genome shotgun (WGS) entry which is preliminary data.</text>
</comment>
<protein>
    <submittedName>
        <fullName evidence="2">Uncharacterized protein</fullName>
    </submittedName>
</protein>
<keyword evidence="3" id="KW-1185">Reference proteome</keyword>
<evidence type="ECO:0000256" key="1">
    <source>
        <dbReference type="SAM" id="MobiDB-lite"/>
    </source>
</evidence>
<organism evidence="2 3">
    <name type="scientific">Streptomyces filamentosus</name>
    <name type="common">Streptomyces roseosporus</name>
    <dbReference type="NCBI Taxonomy" id="67294"/>
    <lineage>
        <taxon>Bacteria</taxon>
        <taxon>Bacillati</taxon>
        <taxon>Actinomycetota</taxon>
        <taxon>Actinomycetes</taxon>
        <taxon>Kitasatosporales</taxon>
        <taxon>Streptomycetaceae</taxon>
        <taxon>Streptomyces</taxon>
    </lineage>
</organism>